<dbReference type="PANTHER" id="PTHR11606:SF39">
    <property type="entry name" value="GLUTAMATE_PHENYLALANINE_LEUCINE_VALINE_L-TRYPTOPHAN DEHYDROGENASE C-TERMINAL DOMAIN-CONTAINING PROTEIN"/>
    <property type="match status" value="1"/>
</dbReference>
<dbReference type="OrthoDB" id="19378at2"/>
<dbReference type="GO" id="GO:0006538">
    <property type="term" value="P:L-glutamate catabolic process"/>
    <property type="evidence" value="ECO:0007669"/>
    <property type="project" value="TreeGrafter"/>
</dbReference>
<reference evidence="4 5" key="1">
    <citation type="submission" date="2019-08" db="EMBL/GenBank/DDBJ databases">
        <title>Complete genome sequence of Candidatus Uab amorphum.</title>
        <authorList>
            <person name="Shiratori T."/>
            <person name="Suzuki S."/>
            <person name="Kakizawa Y."/>
            <person name="Ishida K."/>
        </authorList>
    </citation>
    <scope>NUCLEOTIDE SEQUENCE [LARGE SCALE GENOMIC DNA]</scope>
    <source>
        <strain evidence="4 5">SRT547</strain>
    </source>
</reference>
<dbReference type="Pfam" id="PF00208">
    <property type="entry name" value="ELFV_dehydrog"/>
    <property type="match status" value="1"/>
</dbReference>
<dbReference type="InterPro" id="IPR046346">
    <property type="entry name" value="Aminoacid_DH-like_N_sf"/>
</dbReference>
<protein>
    <submittedName>
        <fullName evidence="4">Amino acid dehydrogenase</fullName>
    </submittedName>
</protein>
<name>A0A5S9F2F7_UABAM</name>
<gene>
    <name evidence="4" type="ORF">UABAM_00405</name>
</gene>
<dbReference type="InterPro" id="IPR006096">
    <property type="entry name" value="Glu/Leu/Phe/Val/Trp_DH_C"/>
</dbReference>
<dbReference type="InterPro" id="IPR036291">
    <property type="entry name" value="NAD(P)-bd_dom_sf"/>
</dbReference>
<evidence type="ECO:0000256" key="2">
    <source>
        <dbReference type="ARBA" id="ARBA00023002"/>
    </source>
</evidence>
<dbReference type="KEGG" id="uam:UABAM_00405"/>
<dbReference type="SUPFAM" id="SSF51735">
    <property type="entry name" value="NAD(P)-binding Rossmann-fold domains"/>
    <property type="match status" value="1"/>
</dbReference>
<sequence>METNIKNNKLIEEVSDQVKNNLMQAIEKITPWFFSALHTFYYQMTPKDEQIEHLHTVLSLKQTNVPAATLQSADGSKITYISVRSQANELLEALNSLSDSNIRGATMHTSREGDYLAVHTFFTETSALDKNDPKNAETLTQVRELLSDMPEEKKLRAEKFINGLDSQYLKRYDTPRLHAHIQFFMEIEDYETVFSLNNERDEQYTRISLCTINPPATGYLYQVAKIFHLHDVKINRMYVNIVELDDNEEVVFITAYGQDKDGNKITEDSVLWQRMRLAIKAVKWVMEDELSNLAKVDEKVFSVRKANLIRATAVFVHQFLSKLEKERYTYEVIKKSFLRHENITELLTDYFYTKFNPTTKDVCPHCGTSSDQRAVDMKRIRTQLKEHMRQLMHFIDKGVFNAALKFIDNILKTNYFIEDSIGLAFRMDPEVLDSSVYEAKPFGFFFFFGRGYKGYHIRFEDMSRGGLRLVRSRDSEHYDLESTRVFDEVYGLSSAQQLKNKDIPEGGSKGILLLQPGVEVKQSVECAIDSLLDLLITNEKGNLHPRIVDYYGKEEIIYLGPDENVTDDRINWIVQRAKNRNYKYPNAFMSSKPGVGINHKQYGVTSHGVNVYVEACLEYLKIDPLTEPFTVRMIGGPDGDVAGNELKILINSYPQVKIVAISDGGGAAYDVKGLNHKELLRLVDESKSIIEFKPSLLSKNSQNFVVSANTIDGRQIRDELQVSNRIKTDLLIPAGGRPNTINIDNWQMSLDENNVPVFNAVVEGANLYLTNDARYKLEEMGVVVIKDSSANKGGVICSSYEIIASLILSEEEFLDIKAQYVVEVVDILEEKARKESKLLFREYKMKKKPLTTLSAEISVEINELTDILKAYIRKDIENSDKIERYHRLLKSHCPAILVEKYSDRIIENIPREHQLSILASQIASHIVYREGLGWVKSLNYNNIPELVDVYLDQDLLVIDYIHKILASDLPGKEVIAKILDRNARKELTREALHETE</sequence>
<dbReference type="PANTHER" id="PTHR11606">
    <property type="entry name" value="GLUTAMATE DEHYDROGENASE"/>
    <property type="match status" value="1"/>
</dbReference>
<dbReference type="EMBL" id="AP019860">
    <property type="protein sequence ID" value="BBM82062.1"/>
    <property type="molecule type" value="Genomic_DNA"/>
</dbReference>
<evidence type="ECO:0000313" key="5">
    <source>
        <dbReference type="Proteomes" id="UP000326354"/>
    </source>
</evidence>
<organism evidence="4 5">
    <name type="scientific">Uabimicrobium amorphum</name>
    <dbReference type="NCBI Taxonomy" id="2596890"/>
    <lineage>
        <taxon>Bacteria</taxon>
        <taxon>Pseudomonadati</taxon>
        <taxon>Planctomycetota</taxon>
        <taxon>Candidatus Uabimicrobiia</taxon>
        <taxon>Candidatus Uabimicrobiales</taxon>
        <taxon>Candidatus Uabimicrobiaceae</taxon>
        <taxon>Candidatus Uabimicrobium</taxon>
    </lineage>
</organism>
<evidence type="ECO:0000256" key="1">
    <source>
        <dbReference type="ARBA" id="ARBA00006382"/>
    </source>
</evidence>
<dbReference type="SMART" id="SM00839">
    <property type="entry name" value="ELFV_dehydrog"/>
    <property type="match status" value="1"/>
</dbReference>
<evidence type="ECO:0000259" key="3">
    <source>
        <dbReference type="SMART" id="SM00839"/>
    </source>
</evidence>
<dbReference type="RefSeq" id="WP_151966318.1">
    <property type="nucleotide sequence ID" value="NZ_AP019860.1"/>
</dbReference>
<proteinExistence type="inferred from homology"/>
<dbReference type="Gene3D" id="3.40.50.720">
    <property type="entry name" value="NAD(P)-binding Rossmann-like Domain"/>
    <property type="match status" value="1"/>
</dbReference>
<dbReference type="SUPFAM" id="SSF53223">
    <property type="entry name" value="Aminoacid dehydrogenase-like, N-terminal domain"/>
    <property type="match status" value="1"/>
</dbReference>
<dbReference type="AlphaFoldDB" id="A0A5S9F2F7"/>
<dbReference type="Proteomes" id="UP000326354">
    <property type="component" value="Chromosome"/>
</dbReference>
<keyword evidence="5" id="KW-1185">Reference proteome</keyword>
<dbReference type="GO" id="GO:0004352">
    <property type="term" value="F:glutamate dehydrogenase (NAD+) activity"/>
    <property type="evidence" value="ECO:0007669"/>
    <property type="project" value="TreeGrafter"/>
</dbReference>
<feature type="domain" description="Glutamate/phenylalanine/leucine/valine/L-tryptophan dehydrogenase C-terminal" evidence="3">
    <location>
        <begin position="596"/>
        <end position="847"/>
    </location>
</feature>
<evidence type="ECO:0000313" key="4">
    <source>
        <dbReference type="EMBL" id="BBM82062.1"/>
    </source>
</evidence>
<accession>A0A5S9F2F7</accession>
<keyword evidence="2" id="KW-0560">Oxidoreductase</keyword>
<comment type="similarity">
    <text evidence="1">Belongs to the Glu/Leu/Phe/Val dehydrogenases family.</text>
</comment>